<evidence type="ECO:0000313" key="4">
    <source>
        <dbReference type="EMBL" id="MBC5584431.1"/>
    </source>
</evidence>
<protein>
    <submittedName>
        <fullName evidence="4">Slipin family protein</fullName>
    </submittedName>
</protein>
<dbReference type="RefSeq" id="WP_186938804.1">
    <property type="nucleotide sequence ID" value="NZ_JACOOA010000003.1"/>
</dbReference>
<gene>
    <name evidence="4" type="ORF">H8S61_09505</name>
</gene>
<reference evidence="4 5" key="1">
    <citation type="submission" date="2020-08" db="EMBL/GenBank/DDBJ databases">
        <title>Genome public.</title>
        <authorList>
            <person name="Liu C."/>
            <person name="Sun Q."/>
        </authorList>
    </citation>
    <scope>NUCLEOTIDE SEQUENCE [LARGE SCALE GENOMIC DNA]</scope>
    <source>
        <strain evidence="4 5">NSJ-70</strain>
    </source>
</reference>
<evidence type="ECO:0000259" key="3">
    <source>
        <dbReference type="SMART" id="SM00244"/>
    </source>
</evidence>
<dbReference type="InterPro" id="IPR001972">
    <property type="entry name" value="Stomatin_HflK_fam"/>
</dbReference>
<comment type="caution">
    <text evidence="4">The sequence shown here is derived from an EMBL/GenBank/DDBJ whole genome shotgun (WGS) entry which is preliminary data.</text>
</comment>
<dbReference type="InterPro" id="IPR001107">
    <property type="entry name" value="Band_7"/>
</dbReference>
<keyword evidence="2" id="KW-0812">Transmembrane</keyword>
<organism evidence="4 5">
    <name type="scientific">Eggerthella hominis</name>
    <dbReference type="NCBI Taxonomy" id="2763043"/>
    <lineage>
        <taxon>Bacteria</taxon>
        <taxon>Bacillati</taxon>
        <taxon>Actinomycetota</taxon>
        <taxon>Coriobacteriia</taxon>
        <taxon>Eggerthellales</taxon>
        <taxon>Eggerthellaceae</taxon>
        <taxon>Eggerthella</taxon>
    </lineage>
</organism>
<dbReference type="InterPro" id="IPR043202">
    <property type="entry name" value="Band-7_stomatin-like"/>
</dbReference>
<dbReference type="SUPFAM" id="SSF117892">
    <property type="entry name" value="Band 7/SPFH domain"/>
    <property type="match status" value="1"/>
</dbReference>
<dbReference type="SMART" id="SM00244">
    <property type="entry name" value="PHB"/>
    <property type="match status" value="1"/>
</dbReference>
<keyword evidence="2" id="KW-1133">Transmembrane helix</keyword>
<dbReference type="Gene3D" id="6.10.250.2090">
    <property type="match status" value="1"/>
</dbReference>
<dbReference type="EMBL" id="JACOOA010000003">
    <property type="protein sequence ID" value="MBC5584431.1"/>
    <property type="molecule type" value="Genomic_DNA"/>
</dbReference>
<feature type="domain" description="Band 7" evidence="3">
    <location>
        <begin position="76"/>
        <end position="234"/>
    </location>
</feature>
<name>A0ABR7BS57_9ACTN</name>
<evidence type="ECO:0000313" key="5">
    <source>
        <dbReference type="Proteomes" id="UP000622448"/>
    </source>
</evidence>
<evidence type="ECO:0000256" key="1">
    <source>
        <dbReference type="ARBA" id="ARBA00008164"/>
    </source>
</evidence>
<proteinExistence type="inferred from homology"/>
<dbReference type="InterPro" id="IPR036013">
    <property type="entry name" value="Band_7/SPFH_dom_sf"/>
</dbReference>
<feature type="transmembrane region" description="Helical" evidence="2">
    <location>
        <begin position="36"/>
        <end position="56"/>
    </location>
</feature>
<dbReference type="PANTHER" id="PTHR10264:SF19">
    <property type="entry name" value="AT06885P-RELATED"/>
    <property type="match status" value="1"/>
</dbReference>
<dbReference type="PRINTS" id="PR00721">
    <property type="entry name" value="STOMATIN"/>
</dbReference>
<keyword evidence="2" id="KW-0472">Membrane</keyword>
<accession>A0ABR7BS57</accession>
<dbReference type="Gene3D" id="3.30.479.30">
    <property type="entry name" value="Band 7 domain"/>
    <property type="match status" value="1"/>
</dbReference>
<dbReference type="Pfam" id="PF01145">
    <property type="entry name" value="Band_7"/>
    <property type="match status" value="1"/>
</dbReference>
<dbReference type="CDD" id="cd13775">
    <property type="entry name" value="SPFH_eoslipins_u3"/>
    <property type="match status" value="1"/>
</dbReference>
<dbReference type="PANTHER" id="PTHR10264">
    <property type="entry name" value="BAND 7 PROTEIN-RELATED"/>
    <property type="match status" value="1"/>
</dbReference>
<sequence>MRQTDGVSRERRSRSFESAGSSFEIEENRANRNGSYLFSLLLFAVGFAVVGLLLSLVLDPVVAAVAALVAAVFAASSVRVAMSWERVVITRLGTVQRVVGPGLYCVIPFVESASMSVDQRIITTSFTAEEALTSDLVPVDVDAVVFWMVWNAKKACMEVQDYPLAVAWAAQTALRDAIGRTELSDLATRRQQLDAELQKTLDEKSQDWGITIASVEIRNIIVPAELQDALSKEAQAEREKNARILLAEVEKDISEMFVEAAETYDRNEKALHLRTLSAVAESTREKGGLVIAPSSIGDVFANLDAFSK</sequence>
<evidence type="ECO:0000256" key="2">
    <source>
        <dbReference type="SAM" id="Phobius"/>
    </source>
</evidence>
<keyword evidence="5" id="KW-1185">Reference proteome</keyword>
<comment type="similarity">
    <text evidence="1">Belongs to the band 7/mec-2 family.</text>
</comment>
<dbReference type="Proteomes" id="UP000622448">
    <property type="component" value="Unassembled WGS sequence"/>
</dbReference>
<feature type="transmembrane region" description="Helical" evidence="2">
    <location>
        <begin position="62"/>
        <end position="82"/>
    </location>
</feature>